<comment type="caution">
    <text evidence="2">The sequence shown here is derived from an EMBL/GenBank/DDBJ whole genome shotgun (WGS) entry which is preliminary data.</text>
</comment>
<name>A0ABQ9I2A0_9NEOP</name>
<dbReference type="InterPro" id="IPR016208">
    <property type="entry name" value="Ald_Oxase/xanthine_DH-like"/>
</dbReference>
<dbReference type="Pfam" id="PF02738">
    <property type="entry name" value="MoCoBD_1"/>
    <property type="match status" value="1"/>
</dbReference>
<accession>A0ABQ9I2A0</accession>
<feature type="domain" description="Aldehyde oxidase/xanthine dehydrogenase first molybdopterin binding" evidence="1">
    <location>
        <begin position="74"/>
        <end position="149"/>
    </location>
</feature>
<dbReference type="Gene3D" id="3.30.365.10">
    <property type="entry name" value="Aldehyde oxidase/xanthine dehydrogenase, molybdopterin binding domain"/>
    <property type="match status" value="2"/>
</dbReference>
<dbReference type="InterPro" id="IPR008274">
    <property type="entry name" value="AldOxase/xan_DH_MoCoBD1"/>
</dbReference>
<reference evidence="2 3" key="1">
    <citation type="submission" date="2023-02" db="EMBL/GenBank/DDBJ databases">
        <title>LHISI_Scaffold_Assembly.</title>
        <authorList>
            <person name="Stuart O.P."/>
            <person name="Cleave R."/>
            <person name="Magrath M.J.L."/>
            <person name="Mikheyev A.S."/>
        </authorList>
    </citation>
    <scope>NUCLEOTIDE SEQUENCE [LARGE SCALE GENOMIC DNA]</scope>
    <source>
        <strain evidence="2">Daus_M_001</strain>
        <tissue evidence="2">Leg muscle</tissue>
    </source>
</reference>
<dbReference type="PANTHER" id="PTHR45444">
    <property type="entry name" value="XANTHINE DEHYDROGENASE"/>
    <property type="match status" value="1"/>
</dbReference>
<gene>
    <name evidence="2" type="ORF">PR048_010272</name>
</gene>
<keyword evidence="3" id="KW-1185">Reference proteome</keyword>
<proteinExistence type="predicted"/>
<evidence type="ECO:0000313" key="3">
    <source>
        <dbReference type="Proteomes" id="UP001159363"/>
    </source>
</evidence>
<evidence type="ECO:0000259" key="1">
    <source>
        <dbReference type="Pfam" id="PF02738"/>
    </source>
</evidence>
<protein>
    <recommendedName>
        <fullName evidence="1">Aldehyde oxidase/xanthine dehydrogenase first molybdopterin binding domain-containing protein</fullName>
    </recommendedName>
</protein>
<sequence>MTRDVDGKAMECSVVRNRRIQRKPISRSIHEQPYVHLQKSSPNCRVEKSANNRTDSEISLPIYTNNLSNARYSYCYFFQVMEKAMLVIANSYLIPNVKLTGYVCKTNISSNTAFRGFGAPQGMFVAENMIRDVARFLGKDPTQVAYMNLLQDGDSTHYKFKLENCTLRRCWNECFQRAQYESRKREVQNFNRYVDFLRAYG</sequence>
<evidence type="ECO:0000313" key="2">
    <source>
        <dbReference type="EMBL" id="KAJ8890763.1"/>
    </source>
</evidence>
<dbReference type="EMBL" id="JARBHB010000003">
    <property type="protein sequence ID" value="KAJ8890763.1"/>
    <property type="molecule type" value="Genomic_DNA"/>
</dbReference>
<dbReference type="Proteomes" id="UP001159363">
    <property type="component" value="Chromosome 3"/>
</dbReference>
<dbReference type="SUPFAM" id="SSF56003">
    <property type="entry name" value="Molybdenum cofactor-binding domain"/>
    <property type="match status" value="1"/>
</dbReference>
<dbReference type="InterPro" id="IPR037165">
    <property type="entry name" value="AldOxase/xan_DH_Mopterin-bd_sf"/>
</dbReference>
<organism evidence="2 3">
    <name type="scientific">Dryococelus australis</name>
    <dbReference type="NCBI Taxonomy" id="614101"/>
    <lineage>
        <taxon>Eukaryota</taxon>
        <taxon>Metazoa</taxon>
        <taxon>Ecdysozoa</taxon>
        <taxon>Arthropoda</taxon>
        <taxon>Hexapoda</taxon>
        <taxon>Insecta</taxon>
        <taxon>Pterygota</taxon>
        <taxon>Neoptera</taxon>
        <taxon>Polyneoptera</taxon>
        <taxon>Phasmatodea</taxon>
        <taxon>Verophasmatodea</taxon>
        <taxon>Anareolatae</taxon>
        <taxon>Phasmatidae</taxon>
        <taxon>Eurycanthinae</taxon>
        <taxon>Dryococelus</taxon>
    </lineage>
</organism>
<dbReference type="PANTHER" id="PTHR45444:SF3">
    <property type="entry name" value="XANTHINE DEHYDROGENASE"/>
    <property type="match status" value="1"/>
</dbReference>